<dbReference type="GO" id="GO:0008883">
    <property type="term" value="F:glutamyl-tRNA reductase activity"/>
    <property type="evidence" value="ECO:0007669"/>
    <property type="project" value="UniProtKB-UniRule"/>
</dbReference>
<evidence type="ECO:0000256" key="12">
    <source>
        <dbReference type="PIRSR" id="PIRSR000445-4"/>
    </source>
</evidence>
<evidence type="ECO:0000256" key="9">
    <source>
        <dbReference type="PIRSR" id="PIRSR000445-1"/>
    </source>
</evidence>
<evidence type="ECO:0000313" key="19">
    <source>
        <dbReference type="EMBL" id="SCG78841.1"/>
    </source>
</evidence>
<gene>
    <name evidence="8" type="primary">hemA</name>
    <name evidence="18" type="ORF">GA0074704_0004</name>
    <name evidence="19" type="ORF">GA0074704_5739</name>
</gene>
<feature type="site" description="Important for activity" evidence="8 12">
    <location>
        <position position="99"/>
    </location>
</feature>
<dbReference type="RefSeq" id="WP_088968581.1">
    <property type="nucleotide sequence ID" value="NZ_JBHLYF010000033.1"/>
</dbReference>
<comment type="function">
    <text evidence="8">Catalyzes the NADPH-dependent reduction of glutamyl-tRNA(Glu) to glutamate 1-semialdehyde (GSA).</text>
</comment>
<dbReference type="InterPro" id="IPR036343">
    <property type="entry name" value="GluRdtase_N_sf"/>
</dbReference>
<evidence type="ECO:0000259" key="17">
    <source>
        <dbReference type="Pfam" id="PF05201"/>
    </source>
</evidence>
<comment type="catalytic activity">
    <reaction evidence="7 8 13">
        <text>(S)-4-amino-5-oxopentanoate + tRNA(Glu) + NADP(+) = L-glutamyl-tRNA(Glu) + NADPH + H(+)</text>
        <dbReference type="Rhea" id="RHEA:12344"/>
        <dbReference type="Rhea" id="RHEA-COMP:9663"/>
        <dbReference type="Rhea" id="RHEA-COMP:9680"/>
        <dbReference type="ChEBI" id="CHEBI:15378"/>
        <dbReference type="ChEBI" id="CHEBI:57501"/>
        <dbReference type="ChEBI" id="CHEBI:57783"/>
        <dbReference type="ChEBI" id="CHEBI:58349"/>
        <dbReference type="ChEBI" id="CHEBI:78442"/>
        <dbReference type="ChEBI" id="CHEBI:78520"/>
        <dbReference type="EC" id="1.2.1.70"/>
    </reaction>
</comment>
<dbReference type="GO" id="GO:0050661">
    <property type="term" value="F:NADP binding"/>
    <property type="evidence" value="ECO:0007669"/>
    <property type="project" value="InterPro"/>
</dbReference>
<dbReference type="CDD" id="cd05213">
    <property type="entry name" value="NAD_bind_Glutamyl_tRNA_reduct"/>
    <property type="match status" value="1"/>
</dbReference>
<comment type="pathway">
    <text evidence="1 8 13">Porphyrin-containing compound metabolism; protoporphyrin-IX biosynthesis; 5-aminolevulinate from L-glutamyl-tRNA(Glu): step 1/2.</text>
</comment>
<dbReference type="InterPro" id="IPR015896">
    <property type="entry name" value="4pyrrol_synth_GluRdtase_dimer"/>
</dbReference>
<dbReference type="InterPro" id="IPR015895">
    <property type="entry name" value="4pyrrol_synth_GluRdtase_N"/>
</dbReference>
<keyword evidence="20" id="KW-1185">Reference proteome</keyword>
<reference evidence="19 20" key="1">
    <citation type="submission" date="2016-06" db="EMBL/GenBank/DDBJ databases">
        <authorList>
            <person name="Kjaerup R.B."/>
            <person name="Dalgaard T.S."/>
            <person name="Juul-Madsen H.R."/>
        </authorList>
    </citation>
    <scope>NUCLEOTIDE SEQUENCE [LARGE SCALE GENOMIC DNA]</scope>
    <source>
        <strain evidence="19 20">DSM 45097</strain>
    </source>
</reference>
<dbReference type="AlphaFoldDB" id="A0A1C5K837"/>
<name>A0A1C5K837_9ACTN</name>
<dbReference type="Pfam" id="PF05201">
    <property type="entry name" value="GlutR_N"/>
    <property type="match status" value="1"/>
</dbReference>
<evidence type="ECO:0000256" key="2">
    <source>
        <dbReference type="ARBA" id="ARBA00005916"/>
    </source>
</evidence>
<dbReference type="FunFam" id="3.30.460.30:FF:000001">
    <property type="entry name" value="Glutamyl-tRNA reductase"/>
    <property type="match status" value="1"/>
</dbReference>
<feature type="binding site" evidence="8 11">
    <location>
        <begin position="190"/>
        <end position="195"/>
    </location>
    <ligand>
        <name>NADP(+)</name>
        <dbReference type="ChEBI" id="CHEBI:58349"/>
    </ligand>
</feature>
<dbReference type="EMBL" id="LT607751">
    <property type="protein sequence ID" value="SCG78841.1"/>
    <property type="molecule type" value="Genomic_DNA"/>
</dbReference>
<dbReference type="PROSITE" id="PS00747">
    <property type="entry name" value="GLUTR"/>
    <property type="match status" value="1"/>
</dbReference>
<dbReference type="InterPro" id="IPR036291">
    <property type="entry name" value="NAD(P)-bd_dom_sf"/>
</dbReference>
<evidence type="ECO:0000256" key="6">
    <source>
        <dbReference type="ARBA" id="ARBA00023244"/>
    </source>
</evidence>
<feature type="binding site" evidence="8 10">
    <location>
        <position position="109"/>
    </location>
    <ligand>
        <name>substrate</name>
    </ligand>
</feature>
<feature type="domain" description="Glutamyl-tRNA reductase N-terminal" evidence="17">
    <location>
        <begin position="6"/>
        <end position="156"/>
    </location>
</feature>
<dbReference type="InterPro" id="IPR018214">
    <property type="entry name" value="GluRdtase_CS"/>
</dbReference>
<evidence type="ECO:0000256" key="3">
    <source>
        <dbReference type="ARBA" id="ARBA00012970"/>
    </source>
</evidence>
<dbReference type="GO" id="GO:0019353">
    <property type="term" value="P:protoporphyrinogen IX biosynthetic process from glutamate"/>
    <property type="evidence" value="ECO:0007669"/>
    <property type="project" value="TreeGrafter"/>
</dbReference>
<evidence type="ECO:0000256" key="8">
    <source>
        <dbReference type="HAMAP-Rule" id="MF_00087"/>
    </source>
</evidence>
<feature type="binding site" evidence="8 10">
    <location>
        <position position="120"/>
    </location>
    <ligand>
        <name>substrate</name>
    </ligand>
</feature>
<accession>A0A1C5K837</accession>
<evidence type="ECO:0000256" key="13">
    <source>
        <dbReference type="RuleBase" id="RU000584"/>
    </source>
</evidence>
<dbReference type="UniPathway" id="UPA00251">
    <property type="reaction ID" value="UER00316"/>
</dbReference>
<protein>
    <recommendedName>
        <fullName evidence="3 8">Glutamyl-tRNA reductase</fullName>
        <shortName evidence="8">GluTR</shortName>
        <ecNumber evidence="3 8">1.2.1.70</ecNumber>
    </recommendedName>
</protein>
<dbReference type="SUPFAM" id="SSF69742">
    <property type="entry name" value="Glutamyl tRNA-reductase catalytic, N-terminal domain"/>
    <property type="match status" value="1"/>
</dbReference>
<evidence type="ECO:0000259" key="16">
    <source>
        <dbReference type="Pfam" id="PF01488"/>
    </source>
</evidence>
<feature type="region of interest" description="Disordered" evidence="14">
    <location>
        <begin position="440"/>
        <end position="474"/>
    </location>
</feature>
<dbReference type="PANTHER" id="PTHR43013:SF1">
    <property type="entry name" value="GLUTAMYL-TRNA REDUCTASE"/>
    <property type="match status" value="1"/>
</dbReference>
<dbReference type="Gene3D" id="3.40.50.720">
    <property type="entry name" value="NAD(P)-binding Rossmann-like Domain"/>
    <property type="match status" value="1"/>
</dbReference>
<evidence type="ECO:0000256" key="10">
    <source>
        <dbReference type="PIRSR" id="PIRSR000445-2"/>
    </source>
</evidence>
<dbReference type="InterPro" id="IPR000343">
    <property type="entry name" value="4pyrrol_synth_GluRdtase"/>
</dbReference>
<evidence type="ECO:0000313" key="20">
    <source>
        <dbReference type="Proteomes" id="UP000198210"/>
    </source>
</evidence>
<keyword evidence="5 8" id="KW-0560">Oxidoreductase</keyword>
<evidence type="ECO:0000259" key="15">
    <source>
        <dbReference type="Pfam" id="PF00745"/>
    </source>
</evidence>
<feature type="binding site" evidence="8 10">
    <location>
        <begin position="114"/>
        <end position="116"/>
    </location>
    <ligand>
        <name>substrate</name>
    </ligand>
</feature>
<dbReference type="PANTHER" id="PTHR43013">
    <property type="entry name" value="GLUTAMYL-TRNA REDUCTASE"/>
    <property type="match status" value="1"/>
</dbReference>
<dbReference type="Proteomes" id="UP000198210">
    <property type="component" value="Chromosome I"/>
</dbReference>
<evidence type="ECO:0000313" key="18">
    <source>
        <dbReference type="EMBL" id="SCG34156.1"/>
    </source>
</evidence>
<evidence type="ECO:0000256" key="7">
    <source>
        <dbReference type="ARBA" id="ARBA00047464"/>
    </source>
</evidence>
<dbReference type="Gene3D" id="3.30.460.30">
    <property type="entry name" value="Glutamyl-tRNA reductase, N-terminal domain"/>
    <property type="match status" value="1"/>
</dbReference>
<dbReference type="Pfam" id="PF00745">
    <property type="entry name" value="GlutR_dimer"/>
    <property type="match status" value="1"/>
</dbReference>
<comment type="domain">
    <text evidence="8">Possesses an unusual extended V-shaped dimeric structure with each monomer consisting of three distinct domains arranged along a curved 'spinal' alpha-helix. The N-terminal catalytic domain specifically recognizes the glutamate moiety of the substrate. The second domain is the NADPH-binding domain, and the third C-terminal domain is responsible for dimerization.</text>
</comment>
<keyword evidence="6 8" id="KW-0627">Porphyrin biosynthesis</keyword>
<dbReference type="EC" id="1.2.1.70" evidence="3 8"/>
<evidence type="ECO:0000256" key="14">
    <source>
        <dbReference type="SAM" id="MobiDB-lite"/>
    </source>
</evidence>
<dbReference type="HAMAP" id="MF_00087">
    <property type="entry name" value="Glu_tRNA_reductase"/>
    <property type="match status" value="1"/>
</dbReference>
<sequence length="474" mass="49151">MKLLVVGASYRTAPVATLERLAVAPAELTRTLDRLVAQPYVAEAVLVSTCNRVEVYAAVSGFHGGLGDICAVLAEQAGAPPAALANHLYVHYDAAAVDHVFRVAAGLDSMVVGEAQILGQLRDAYHWAAGADSAGRLVHELMQQALRVGKRAHAETNIDRAGQSVVSAALDLAAGHLDGDLAGRPAMVVGAGAMGSLGVATLSRLGAGPLTVTNRGADRAVRLAESYGANAVPMAELVDALATVDIVVAATAATEPVLSLDVVTRALARRAADRGPLVLLDLAVPRDVEEGVAELPGVEVIDIDRMATVLAGGPAAADAAEVTRIVTAEVEAFLSWLRGADVAPTVAALRGRADDVVTAELRRLAQRRPDFTDEQRADVARTVHRVVQRLLHQPTVRVRQLAAEPGGDQYAALLRELFDLQVPQTSPVDTVPDVVEAEGVAGSEATGRPSFPVAEVPAATPVSGTVVPSTGGER</sequence>
<dbReference type="InterPro" id="IPR006151">
    <property type="entry name" value="Shikm_DH/Glu-tRNA_Rdtase"/>
</dbReference>
<feature type="active site" description="Nucleophile" evidence="8 9">
    <location>
        <position position="50"/>
    </location>
</feature>
<evidence type="ECO:0000256" key="5">
    <source>
        <dbReference type="ARBA" id="ARBA00023002"/>
    </source>
</evidence>
<evidence type="ECO:0000256" key="1">
    <source>
        <dbReference type="ARBA" id="ARBA00005059"/>
    </source>
</evidence>
<proteinExistence type="inferred from homology"/>
<dbReference type="Pfam" id="PF01488">
    <property type="entry name" value="Shikimate_DH"/>
    <property type="match status" value="1"/>
</dbReference>
<evidence type="ECO:0000256" key="4">
    <source>
        <dbReference type="ARBA" id="ARBA00022857"/>
    </source>
</evidence>
<dbReference type="SUPFAM" id="SSF51735">
    <property type="entry name" value="NAD(P)-binding Rossmann-fold domains"/>
    <property type="match status" value="1"/>
</dbReference>
<dbReference type="NCBIfam" id="NF000744">
    <property type="entry name" value="PRK00045.1-3"/>
    <property type="match status" value="1"/>
</dbReference>
<comment type="miscellaneous">
    <text evidence="8">During catalysis, the active site Cys acts as a nucleophile attacking the alpha-carbonyl group of tRNA-bound glutamate with the formation of a thioester intermediate between enzyme and glutamate, and the concomitant release of tRNA(Glu). The thioester intermediate is finally reduced by direct hydride transfer from NADPH, to form the product GSA.</text>
</comment>
<keyword evidence="4 8" id="KW-0521">NADP</keyword>
<dbReference type="SUPFAM" id="SSF69075">
    <property type="entry name" value="Glutamyl tRNA-reductase dimerization domain"/>
    <property type="match status" value="1"/>
</dbReference>
<feature type="domain" description="Tetrapyrrole biosynthesis glutamyl-tRNA reductase dimerisation" evidence="15">
    <location>
        <begin position="322"/>
        <end position="420"/>
    </location>
</feature>
<feature type="binding site" evidence="8 10">
    <location>
        <begin position="49"/>
        <end position="52"/>
    </location>
    <ligand>
        <name>substrate</name>
    </ligand>
</feature>
<feature type="domain" description="Quinate/shikimate 5-dehydrogenase/glutamyl-tRNA reductase" evidence="16">
    <location>
        <begin position="175"/>
        <end position="308"/>
    </location>
</feature>
<comment type="subunit">
    <text evidence="8">Homodimer.</text>
</comment>
<organism evidence="19 20">
    <name type="scientific">Micromonospora siamensis</name>
    <dbReference type="NCBI Taxonomy" id="299152"/>
    <lineage>
        <taxon>Bacteria</taxon>
        <taxon>Bacillati</taxon>
        <taxon>Actinomycetota</taxon>
        <taxon>Actinomycetes</taxon>
        <taxon>Micromonosporales</taxon>
        <taxon>Micromonosporaceae</taxon>
        <taxon>Micromonospora</taxon>
    </lineage>
</organism>
<dbReference type="PIRSF" id="PIRSF000445">
    <property type="entry name" value="4pyrrol_synth_GluRdtase"/>
    <property type="match status" value="1"/>
</dbReference>
<comment type="similarity">
    <text evidence="2 8 13">Belongs to the glutamyl-tRNA reductase family.</text>
</comment>
<dbReference type="InterPro" id="IPR036453">
    <property type="entry name" value="GluRdtase_dimer_dom_sf"/>
</dbReference>
<dbReference type="EMBL" id="LT607751">
    <property type="protein sequence ID" value="SCG34156.1"/>
    <property type="molecule type" value="Genomic_DNA"/>
</dbReference>
<evidence type="ECO:0000256" key="11">
    <source>
        <dbReference type="PIRSR" id="PIRSR000445-3"/>
    </source>
</evidence>
<dbReference type="NCBIfam" id="TIGR01035">
    <property type="entry name" value="hemA"/>
    <property type="match status" value="1"/>
</dbReference>